<proteinExistence type="predicted"/>
<dbReference type="Proteomes" id="UP000499080">
    <property type="component" value="Unassembled WGS sequence"/>
</dbReference>
<comment type="caution">
    <text evidence="1">The sequence shown here is derived from an EMBL/GenBank/DDBJ whole genome shotgun (WGS) entry which is preliminary data.</text>
</comment>
<dbReference type="EMBL" id="BGPR01000606">
    <property type="protein sequence ID" value="GBM28248.1"/>
    <property type="molecule type" value="Genomic_DNA"/>
</dbReference>
<gene>
    <name evidence="1" type="ORF">AVEN_181319_1</name>
</gene>
<accession>A0A4Y2EJH0</accession>
<sequence>MWVFGSPNAPVLLVDKAIEVKICLVREPYVSNIDITLIHKLQLSVREIIACINGIHTQGLARLDLVGEYVRLWRMTWCMIILRSPARDATKRTDVRGCCRMTCCTASTFDSVTALWPADISNMVIIGVTRSFEFFEQSLYRIV</sequence>
<evidence type="ECO:0000313" key="2">
    <source>
        <dbReference type="Proteomes" id="UP000499080"/>
    </source>
</evidence>
<evidence type="ECO:0000313" key="1">
    <source>
        <dbReference type="EMBL" id="GBM28248.1"/>
    </source>
</evidence>
<keyword evidence="2" id="KW-1185">Reference proteome</keyword>
<protein>
    <submittedName>
        <fullName evidence="1">Uncharacterized protein</fullName>
    </submittedName>
</protein>
<dbReference type="AlphaFoldDB" id="A0A4Y2EJH0"/>
<organism evidence="1 2">
    <name type="scientific">Araneus ventricosus</name>
    <name type="common">Orbweaver spider</name>
    <name type="synonym">Epeira ventricosa</name>
    <dbReference type="NCBI Taxonomy" id="182803"/>
    <lineage>
        <taxon>Eukaryota</taxon>
        <taxon>Metazoa</taxon>
        <taxon>Ecdysozoa</taxon>
        <taxon>Arthropoda</taxon>
        <taxon>Chelicerata</taxon>
        <taxon>Arachnida</taxon>
        <taxon>Araneae</taxon>
        <taxon>Araneomorphae</taxon>
        <taxon>Entelegynae</taxon>
        <taxon>Araneoidea</taxon>
        <taxon>Araneidae</taxon>
        <taxon>Araneus</taxon>
    </lineage>
</organism>
<name>A0A4Y2EJH0_ARAVE</name>
<reference evidence="1 2" key="1">
    <citation type="journal article" date="2019" name="Sci. Rep.">
        <title>Orb-weaving spider Araneus ventricosus genome elucidates the spidroin gene catalogue.</title>
        <authorList>
            <person name="Kono N."/>
            <person name="Nakamura H."/>
            <person name="Ohtoshi R."/>
            <person name="Moran D.A.P."/>
            <person name="Shinohara A."/>
            <person name="Yoshida Y."/>
            <person name="Fujiwara M."/>
            <person name="Mori M."/>
            <person name="Tomita M."/>
            <person name="Arakawa K."/>
        </authorList>
    </citation>
    <scope>NUCLEOTIDE SEQUENCE [LARGE SCALE GENOMIC DNA]</scope>
</reference>